<keyword evidence="3" id="KW-1185">Reference proteome</keyword>
<accession>A0ABV8NDV9</accession>
<keyword evidence="1" id="KW-0732">Signal</keyword>
<dbReference type="RefSeq" id="WP_345496442.1">
    <property type="nucleotide sequence ID" value="NZ_BAAAYA010000023.1"/>
</dbReference>
<reference evidence="3" key="1">
    <citation type="journal article" date="2019" name="Int. J. Syst. Evol. Microbiol.">
        <title>The Global Catalogue of Microorganisms (GCM) 10K type strain sequencing project: providing services to taxonomists for standard genome sequencing and annotation.</title>
        <authorList>
            <consortium name="The Broad Institute Genomics Platform"/>
            <consortium name="The Broad Institute Genome Sequencing Center for Infectious Disease"/>
            <person name="Wu L."/>
            <person name="Ma J."/>
        </authorList>
    </citation>
    <scope>NUCLEOTIDE SEQUENCE [LARGE SCALE GENOMIC DNA]</scope>
    <source>
        <strain evidence="3">CCM 3243</strain>
    </source>
</reference>
<dbReference type="Proteomes" id="UP001595871">
    <property type="component" value="Unassembled WGS sequence"/>
</dbReference>
<feature type="chain" id="PRO_5045652646" evidence="1">
    <location>
        <begin position="30"/>
        <end position="141"/>
    </location>
</feature>
<protein>
    <submittedName>
        <fullName evidence="2">Uncharacterized protein</fullName>
    </submittedName>
</protein>
<organism evidence="2 3">
    <name type="scientific">Streptomyces flavovirens</name>
    <dbReference type="NCBI Taxonomy" id="52258"/>
    <lineage>
        <taxon>Bacteria</taxon>
        <taxon>Bacillati</taxon>
        <taxon>Actinomycetota</taxon>
        <taxon>Actinomycetes</taxon>
        <taxon>Kitasatosporales</taxon>
        <taxon>Streptomycetaceae</taxon>
        <taxon>Streptomyces</taxon>
    </lineage>
</organism>
<evidence type="ECO:0000313" key="2">
    <source>
        <dbReference type="EMBL" id="MFC4190971.1"/>
    </source>
</evidence>
<dbReference type="EMBL" id="JBHSCF010000060">
    <property type="protein sequence ID" value="MFC4190971.1"/>
    <property type="molecule type" value="Genomic_DNA"/>
</dbReference>
<comment type="caution">
    <text evidence="2">The sequence shown here is derived from an EMBL/GenBank/DDBJ whole genome shotgun (WGS) entry which is preliminary data.</text>
</comment>
<dbReference type="PROSITE" id="PS51318">
    <property type="entry name" value="TAT"/>
    <property type="match status" value="1"/>
</dbReference>
<name>A0ABV8NDV9_9ACTN</name>
<feature type="signal peptide" evidence="1">
    <location>
        <begin position="1"/>
        <end position="29"/>
    </location>
</feature>
<evidence type="ECO:0000256" key="1">
    <source>
        <dbReference type="SAM" id="SignalP"/>
    </source>
</evidence>
<evidence type="ECO:0000313" key="3">
    <source>
        <dbReference type="Proteomes" id="UP001595871"/>
    </source>
</evidence>
<dbReference type="InterPro" id="IPR006311">
    <property type="entry name" value="TAT_signal"/>
</dbReference>
<proteinExistence type="predicted"/>
<sequence length="141" mass="14733">MVTSPARKLMLGGAAAAAIVVGLGATALAAPQSGAPAAPRAAGDMPVAVEDFNYPQADKVLAERGITLKRGDGHIILTSITDLVECRADPANIWVEAHTGTRKFCFHTNAKTGYLTMELPDTFNIWTGESPVKATLTPKSS</sequence>
<gene>
    <name evidence="2" type="ORF">ACFO3R_32020</name>
</gene>